<protein>
    <recommendedName>
        <fullName evidence="4">GyrI-like small molecule binding domain-containing protein</fullName>
    </recommendedName>
</protein>
<accession>A0ABW3YA29</accession>
<dbReference type="EMBL" id="JBHTMP010000003">
    <property type="protein sequence ID" value="MFD1320114.1"/>
    <property type="molecule type" value="Genomic_DNA"/>
</dbReference>
<dbReference type="Proteomes" id="UP001597260">
    <property type="component" value="Unassembled WGS sequence"/>
</dbReference>
<keyword evidence="3" id="KW-1185">Reference proteome</keyword>
<feature type="region of interest" description="Disordered" evidence="1">
    <location>
        <begin position="124"/>
        <end position="178"/>
    </location>
</feature>
<sequence>MRRLLHPDPAALHVELRSVPARTVVAVSDHVALDEAVDWYDTAMAELNAAFPPAERTGPPAGRYANELFIEDAGTMTVFRAAREPRWSARIDVVELSAVDLAVAVHPGPHDDIDVTYGRLGGWSRMPRASTGRSTRPTASAPATPGTPIGGVRDRLAGPPARSRLTSAPVTERAWQRT</sequence>
<evidence type="ECO:0000313" key="2">
    <source>
        <dbReference type="EMBL" id="MFD1320114.1"/>
    </source>
</evidence>
<gene>
    <name evidence="2" type="ORF">ACFQ4H_03320</name>
</gene>
<reference evidence="3" key="1">
    <citation type="journal article" date="2019" name="Int. J. Syst. Evol. Microbiol.">
        <title>The Global Catalogue of Microorganisms (GCM) 10K type strain sequencing project: providing services to taxonomists for standard genome sequencing and annotation.</title>
        <authorList>
            <consortium name="The Broad Institute Genomics Platform"/>
            <consortium name="The Broad Institute Genome Sequencing Center for Infectious Disease"/>
            <person name="Wu L."/>
            <person name="Ma J."/>
        </authorList>
    </citation>
    <scope>NUCLEOTIDE SEQUENCE [LARGE SCALE GENOMIC DNA]</scope>
    <source>
        <strain evidence="3">JCM 31037</strain>
    </source>
</reference>
<dbReference type="Gene3D" id="3.20.80.10">
    <property type="entry name" value="Regulatory factor, effector binding domain"/>
    <property type="match status" value="1"/>
</dbReference>
<organism evidence="2 3">
    <name type="scientific">Micromonospora sonneratiae</name>
    <dbReference type="NCBI Taxonomy" id="1184706"/>
    <lineage>
        <taxon>Bacteria</taxon>
        <taxon>Bacillati</taxon>
        <taxon>Actinomycetota</taxon>
        <taxon>Actinomycetes</taxon>
        <taxon>Micromonosporales</taxon>
        <taxon>Micromonosporaceae</taxon>
        <taxon>Micromonospora</taxon>
    </lineage>
</organism>
<evidence type="ECO:0008006" key="4">
    <source>
        <dbReference type="Google" id="ProtNLM"/>
    </source>
</evidence>
<evidence type="ECO:0000256" key="1">
    <source>
        <dbReference type="SAM" id="MobiDB-lite"/>
    </source>
</evidence>
<comment type="caution">
    <text evidence="2">The sequence shown here is derived from an EMBL/GenBank/DDBJ whole genome shotgun (WGS) entry which is preliminary data.</text>
</comment>
<evidence type="ECO:0000313" key="3">
    <source>
        <dbReference type="Proteomes" id="UP001597260"/>
    </source>
</evidence>
<dbReference type="RefSeq" id="WP_377567051.1">
    <property type="nucleotide sequence ID" value="NZ_JBHTMP010000003.1"/>
</dbReference>
<proteinExistence type="predicted"/>
<feature type="compositionally biased region" description="Low complexity" evidence="1">
    <location>
        <begin position="133"/>
        <end position="144"/>
    </location>
</feature>
<name>A0ABW3YA29_9ACTN</name>
<dbReference type="InterPro" id="IPR011256">
    <property type="entry name" value="Reg_factor_effector_dom_sf"/>
</dbReference>
<dbReference type="SUPFAM" id="SSF55136">
    <property type="entry name" value="Probable bacterial effector-binding domain"/>
    <property type="match status" value="1"/>
</dbReference>